<dbReference type="Gene3D" id="3.30.56.110">
    <property type="entry name" value="Protein of unknown function DUF2237"/>
    <property type="match status" value="1"/>
</dbReference>
<dbReference type="RefSeq" id="WP_009019040.1">
    <property type="nucleotide sequence ID" value="NZ_DS999411.1"/>
</dbReference>
<dbReference type="Pfam" id="PF09996">
    <property type="entry name" value="DUF2237"/>
    <property type="match status" value="1"/>
</dbReference>
<evidence type="ECO:0008006" key="3">
    <source>
        <dbReference type="Google" id="ProtNLM"/>
    </source>
</evidence>
<sequence>MSTQNQLNVLGEPLECCCQDPLTGFYRDGFCNTGPGDAGLHTVCAQVDDDFLGFSAQAGNDLSTPRPEFEFPGLQSGDAWCLCAARWAEAHQMGLAPKVFLRRTNIKTLELIPLEWLKAYAIDIS</sequence>
<reference evidence="2" key="1">
    <citation type="journal article" date="2013" name="BMC Microbiol.">
        <title>Taxonomy and evolution of bacteriochlorophyll a-containing members of the OM60/NOR5 clade of marine gammaproteobacteria: description of Luminiphilus syltensis gen. nov., sp. nov., reclassification of Haliea rubra as Pseudohaliea rubra gen. nov., comb. nov., and emendation of Chromatocurvus halotolerans.</title>
        <authorList>
            <person name="Spring S."/>
            <person name="Riedel T."/>
            <person name="Sproer C."/>
            <person name="Yan S."/>
            <person name="Harder J."/>
            <person name="Fuchs B.M."/>
        </authorList>
    </citation>
    <scope>NUCLEOTIDE SEQUENCE [LARGE SCALE GENOMIC DNA]</scope>
    <source>
        <strain evidence="2">NOR51-B</strain>
    </source>
</reference>
<dbReference type="HOGENOM" id="CLU_127770_1_0_6"/>
<gene>
    <name evidence="1" type="ORF">NOR51B_229</name>
</gene>
<protein>
    <recommendedName>
        <fullName evidence="3">DUF2237 domain-containing protein</fullName>
    </recommendedName>
</protein>
<dbReference type="Proteomes" id="UP000004699">
    <property type="component" value="Unassembled WGS sequence"/>
</dbReference>
<dbReference type="InterPro" id="IPR018714">
    <property type="entry name" value="DUF2237"/>
</dbReference>
<dbReference type="EMBL" id="DS999411">
    <property type="protein sequence ID" value="EED34292.1"/>
    <property type="molecule type" value="Genomic_DNA"/>
</dbReference>
<name>B8KXB1_9GAMM</name>
<evidence type="ECO:0000313" key="2">
    <source>
        <dbReference type="Proteomes" id="UP000004699"/>
    </source>
</evidence>
<proteinExistence type="predicted"/>
<dbReference type="OrthoDB" id="9792525at2"/>
<accession>B8KXB1</accession>
<dbReference type="eggNOG" id="COG3651">
    <property type="taxonomic scope" value="Bacteria"/>
</dbReference>
<dbReference type="AlphaFoldDB" id="B8KXB1"/>
<organism evidence="1 2">
    <name type="scientific">Luminiphilus syltensis NOR5-1B</name>
    <dbReference type="NCBI Taxonomy" id="565045"/>
    <lineage>
        <taxon>Bacteria</taxon>
        <taxon>Pseudomonadati</taxon>
        <taxon>Pseudomonadota</taxon>
        <taxon>Gammaproteobacteria</taxon>
        <taxon>Cellvibrionales</taxon>
        <taxon>Halieaceae</taxon>
        <taxon>Luminiphilus</taxon>
    </lineage>
</organism>
<dbReference type="STRING" id="565045.NOR51B_229"/>
<evidence type="ECO:0000313" key="1">
    <source>
        <dbReference type="EMBL" id="EED34292.1"/>
    </source>
</evidence>
<dbReference type="PANTHER" id="PTHR37466:SF1">
    <property type="entry name" value="SLR1628 PROTEIN"/>
    <property type="match status" value="1"/>
</dbReference>
<keyword evidence="2" id="KW-1185">Reference proteome</keyword>
<dbReference type="PANTHER" id="PTHR37466">
    <property type="entry name" value="SLR1628 PROTEIN"/>
    <property type="match status" value="1"/>
</dbReference>